<dbReference type="AlphaFoldDB" id="A0A537JYJ1"/>
<gene>
    <name evidence="3" type="ORF">E6H00_12375</name>
</gene>
<dbReference type="SUPFAM" id="SSF49785">
    <property type="entry name" value="Galactose-binding domain-like"/>
    <property type="match status" value="1"/>
</dbReference>
<dbReference type="Gene3D" id="3.40.50.1820">
    <property type="entry name" value="alpha/beta hydrolase"/>
    <property type="match status" value="1"/>
</dbReference>
<dbReference type="NCBIfam" id="TIGR00976">
    <property type="entry name" value="CocE_NonD"/>
    <property type="match status" value="1"/>
</dbReference>
<evidence type="ECO:0000259" key="2">
    <source>
        <dbReference type="SMART" id="SM00939"/>
    </source>
</evidence>
<dbReference type="SUPFAM" id="SSF53474">
    <property type="entry name" value="alpha/beta-Hydrolases"/>
    <property type="match status" value="1"/>
</dbReference>
<organism evidence="3 4">
    <name type="scientific">Candidatus Segetimicrobium genomatis</name>
    <dbReference type="NCBI Taxonomy" id="2569760"/>
    <lineage>
        <taxon>Bacteria</taxon>
        <taxon>Bacillati</taxon>
        <taxon>Candidatus Sysuimicrobiota</taxon>
        <taxon>Candidatus Sysuimicrobiia</taxon>
        <taxon>Candidatus Sysuimicrobiales</taxon>
        <taxon>Candidatus Segetimicrobiaceae</taxon>
        <taxon>Candidatus Segetimicrobium</taxon>
    </lineage>
</organism>
<dbReference type="Gene3D" id="1.10.3020.10">
    <property type="entry name" value="alpha-amino acid ester hydrolase ( Helical cap domain)"/>
    <property type="match status" value="1"/>
</dbReference>
<dbReference type="SMART" id="SM00939">
    <property type="entry name" value="PepX_C"/>
    <property type="match status" value="1"/>
</dbReference>
<accession>A0A537JYJ1</accession>
<sequence>MRDGVSLNADVYVPEGPGPFPVLLMRSPYNKAQGQDSVYAHPSWYARRGYLVVIQDVRGRWTSGGDWYPFAHEAEDGYDTVEWAARLPKANGRVGMYGLSYVGATQLLAAVTAPPHLACVVPGMTASEYYDGWTYRGGALHLAFTESWGVSLAEDTARRRELHALEAELLASFSAAGLQFGTLPIKEYALLRREGIAPWFFDWLEHPTRDEYWERWSIERRYAQVRVPAFHIAGWYDIFLDGSIRNYRGLRERAAEEAARDGQRLLIGPWHHVPWAQVVSGWDFGDEARSRINEWQLRWFDYWLRGVENGVPDDPPVRIFVMGENRWREEREWPLRRAEAAEWFLHSAGTANSLNGDGALSRERPGDEEPDIFIYDPRAPAVSLGGRSCCRYLVSPMGPADQRPVEIHNGVLVYTTPPLGRDVEVTGPVSAVLFAATTARDTDWTAKLVDVYPDGRAINVADGILRARYRDSLSAPALPSPGKVYEYRVDLGSTSNLFKAGHRIRVEVSSSNFPAYDRNLNTGNGLGDERIGDCAVATQTVFHDSARPSRIILPIVPRP</sequence>
<evidence type="ECO:0000313" key="4">
    <source>
        <dbReference type="Proteomes" id="UP000318509"/>
    </source>
</evidence>
<dbReference type="InterPro" id="IPR005674">
    <property type="entry name" value="CocE/Ser_esterase"/>
</dbReference>
<comment type="caution">
    <text evidence="3">The sequence shown here is derived from an EMBL/GenBank/DDBJ whole genome shotgun (WGS) entry which is preliminary data.</text>
</comment>
<dbReference type="Pfam" id="PF08530">
    <property type="entry name" value="PepX_C"/>
    <property type="match status" value="1"/>
</dbReference>
<dbReference type="EMBL" id="VBAK01000138">
    <property type="protein sequence ID" value="TMI88570.1"/>
    <property type="molecule type" value="Genomic_DNA"/>
</dbReference>
<evidence type="ECO:0000256" key="1">
    <source>
        <dbReference type="ARBA" id="ARBA00022801"/>
    </source>
</evidence>
<reference evidence="3 4" key="1">
    <citation type="journal article" date="2019" name="Nat. Microbiol.">
        <title>Mediterranean grassland soil C-N compound turnover is dependent on rainfall and depth, and is mediated by genomically divergent microorganisms.</title>
        <authorList>
            <person name="Diamond S."/>
            <person name="Andeer P.F."/>
            <person name="Li Z."/>
            <person name="Crits-Christoph A."/>
            <person name="Burstein D."/>
            <person name="Anantharaman K."/>
            <person name="Lane K.R."/>
            <person name="Thomas B.C."/>
            <person name="Pan C."/>
            <person name="Northen T.R."/>
            <person name="Banfield J.F."/>
        </authorList>
    </citation>
    <scope>NUCLEOTIDE SEQUENCE [LARGE SCALE GENOMIC DNA]</scope>
    <source>
        <strain evidence="3">NP_3</strain>
    </source>
</reference>
<dbReference type="InterPro" id="IPR029058">
    <property type="entry name" value="AB_hydrolase_fold"/>
</dbReference>
<dbReference type="InterPro" id="IPR013736">
    <property type="entry name" value="Xaa-Pro_dipept_C"/>
</dbReference>
<dbReference type="PANTHER" id="PTHR43056:SF10">
    <property type="entry name" value="COCE_NOND FAMILY, PUTATIVE (AFU_ORTHOLOGUE AFUA_7G00600)-RELATED"/>
    <property type="match status" value="1"/>
</dbReference>
<protein>
    <submittedName>
        <fullName evidence="3">CocE/NonD family hydrolase</fullName>
    </submittedName>
</protein>
<proteinExistence type="predicted"/>
<dbReference type="Pfam" id="PF02129">
    <property type="entry name" value="Peptidase_S15"/>
    <property type="match status" value="1"/>
</dbReference>
<dbReference type="InterPro" id="IPR008979">
    <property type="entry name" value="Galactose-bd-like_sf"/>
</dbReference>
<name>A0A537JYJ1_9BACT</name>
<keyword evidence="1 3" id="KW-0378">Hydrolase</keyword>
<dbReference type="Gene3D" id="2.60.120.260">
    <property type="entry name" value="Galactose-binding domain-like"/>
    <property type="match status" value="1"/>
</dbReference>
<dbReference type="InterPro" id="IPR000383">
    <property type="entry name" value="Xaa-Pro-like_dom"/>
</dbReference>
<dbReference type="PANTHER" id="PTHR43056">
    <property type="entry name" value="PEPTIDASE S9 PROLYL OLIGOPEPTIDASE"/>
    <property type="match status" value="1"/>
</dbReference>
<dbReference type="InterPro" id="IPR050585">
    <property type="entry name" value="Xaa-Pro_dipeptidyl-ppase/CocE"/>
</dbReference>
<dbReference type="GO" id="GO:0008239">
    <property type="term" value="F:dipeptidyl-peptidase activity"/>
    <property type="evidence" value="ECO:0007669"/>
    <property type="project" value="InterPro"/>
</dbReference>
<dbReference type="Proteomes" id="UP000318509">
    <property type="component" value="Unassembled WGS sequence"/>
</dbReference>
<evidence type="ECO:0000313" key="3">
    <source>
        <dbReference type="EMBL" id="TMI88570.1"/>
    </source>
</evidence>
<feature type="domain" description="Xaa-Pro dipeptidyl-peptidase C-terminal" evidence="2">
    <location>
        <begin position="297"/>
        <end position="552"/>
    </location>
</feature>